<gene>
    <name evidence="2" type="ORF">AWC38_SpisGene16843</name>
</gene>
<feature type="domain" description="FP protein C-terminal" evidence="1">
    <location>
        <begin position="195"/>
        <end position="246"/>
    </location>
</feature>
<evidence type="ECO:0000313" key="3">
    <source>
        <dbReference type="Proteomes" id="UP000225706"/>
    </source>
</evidence>
<keyword evidence="3" id="KW-1185">Reference proteome</keyword>
<proteinExistence type="predicted"/>
<comment type="caution">
    <text evidence="2">The sequence shown here is derived from an EMBL/GenBank/DDBJ whole genome shotgun (WGS) entry which is preliminary data.</text>
</comment>
<dbReference type="Proteomes" id="UP000225706">
    <property type="component" value="Unassembled WGS sequence"/>
</dbReference>
<dbReference type="InterPro" id="IPR057251">
    <property type="entry name" value="FP_C"/>
</dbReference>
<sequence>MLEKTFEDFQNSLKPSVNDANVSSNGGEASRPAISQDETLNTLQFYAPAFYEVTRSMKPLLQQLWSLLNVLCKRVEEIGKSIELIQRYSYQYNVKIVGLPEIKASESASDTTTLCLSLFQAAGVEILIQDIDIAHRIPTRNATPGPSPVVCKFTRRIANEKVMNVRKDAYKVTASSTGLPADCTLENVKLFDHLTEQVQQLLADTKKFQTRNGFKFCWCKNVIIYLRQTEDSRPIKLKTLDDLERFARQENLPLS</sequence>
<dbReference type="OrthoDB" id="5958458at2759"/>
<evidence type="ECO:0000259" key="1">
    <source>
        <dbReference type="Pfam" id="PF25298"/>
    </source>
</evidence>
<dbReference type="AlphaFoldDB" id="A0A2B4RRA5"/>
<evidence type="ECO:0000313" key="2">
    <source>
        <dbReference type="EMBL" id="PFX18772.1"/>
    </source>
</evidence>
<name>A0A2B4RRA5_STYPI</name>
<dbReference type="Pfam" id="PF25298">
    <property type="entry name" value="Baculo_FP_2nd"/>
    <property type="match status" value="1"/>
</dbReference>
<reference evidence="3" key="1">
    <citation type="journal article" date="2017" name="bioRxiv">
        <title>Comparative analysis of the genomes of Stylophora pistillata and Acropora digitifera provides evidence for extensive differences between species of corals.</title>
        <authorList>
            <person name="Voolstra C.R."/>
            <person name="Li Y."/>
            <person name="Liew Y.J."/>
            <person name="Baumgarten S."/>
            <person name="Zoccola D."/>
            <person name="Flot J.-F."/>
            <person name="Tambutte S."/>
            <person name="Allemand D."/>
            <person name="Aranda M."/>
        </authorList>
    </citation>
    <scope>NUCLEOTIDE SEQUENCE [LARGE SCALE GENOMIC DNA]</scope>
</reference>
<accession>A0A2B4RRA5</accession>
<organism evidence="2 3">
    <name type="scientific">Stylophora pistillata</name>
    <name type="common">Smooth cauliflower coral</name>
    <dbReference type="NCBI Taxonomy" id="50429"/>
    <lineage>
        <taxon>Eukaryota</taxon>
        <taxon>Metazoa</taxon>
        <taxon>Cnidaria</taxon>
        <taxon>Anthozoa</taxon>
        <taxon>Hexacorallia</taxon>
        <taxon>Scleractinia</taxon>
        <taxon>Astrocoeniina</taxon>
        <taxon>Pocilloporidae</taxon>
        <taxon>Stylophora</taxon>
    </lineage>
</organism>
<dbReference type="STRING" id="50429.A0A2B4RRA5"/>
<dbReference type="EMBL" id="LSMT01000393">
    <property type="protein sequence ID" value="PFX18772.1"/>
    <property type="molecule type" value="Genomic_DNA"/>
</dbReference>
<protein>
    <recommendedName>
        <fullName evidence="1">FP protein C-terminal domain-containing protein</fullName>
    </recommendedName>
</protein>